<proteinExistence type="predicted"/>
<keyword evidence="7" id="KW-1185">Reference proteome</keyword>
<reference evidence="6 7" key="1">
    <citation type="journal article" date="2021" name="Int. J. Syst. Evol. Microbiol.">
        <title>Steroidobacter gossypii sp. nov., isolated from soil of cotton cropping field.</title>
        <authorList>
            <person name="Huang R."/>
            <person name="Yang S."/>
            <person name="Zhen C."/>
            <person name="Liu W."/>
        </authorList>
    </citation>
    <scope>NUCLEOTIDE SEQUENCE [LARGE SCALE GENOMIC DNA]</scope>
    <source>
        <strain evidence="6 7">S1-65</strain>
    </source>
</reference>
<dbReference type="Pfam" id="PF00326">
    <property type="entry name" value="Peptidase_S9"/>
    <property type="match status" value="1"/>
</dbReference>
<dbReference type="PANTHER" id="PTHR42776">
    <property type="entry name" value="SERINE PEPTIDASE S9 FAMILY MEMBER"/>
    <property type="match status" value="1"/>
</dbReference>
<comment type="caution">
    <text evidence="6">The sequence shown here is derived from an EMBL/GenBank/DDBJ whole genome shotgun (WGS) entry which is preliminary data.</text>
</comment>
<dbReference type="Proteomes" id="UP000661077">
    <property type="component" value="Unassembled WGS sequence"/>
</dbReference>
<dbReference type="InterPro" id="IPR029058">
    <property type="entry name" value="AB_hydrolase_fold"/>
</dbReference>
<feature type="domain" description="Peptidase S9 prolyl oligopeptidase catalytic" evidence="5">
    <location>
        <begin position="501"/>
        <end position="707"/>
    </location>
</feature>
<evidence type="ECO:0000259" key="5">
    <source>
        <dbReference type="Pfam" id="PF00326"/>
    </source>
</evidence>
<evidence type="ECO:0000313" key="6">
    <source>
        <dbReference type="EMBL" id="MBM0107288.1"/>
    </source>
</evidence>
<feature type="signal peptide" evidence="4">
    <location>
        <begin position="1"/>
        <end position="27"/>
    </location>
</feature>
<dbReference type="InterPro" id="IPR011042">
    <property type="entry name" value="6-blade_b-propeller_TolB-like"/>
</dbReference>
<gene>
    <name evidence="6" type="ORF">JM946_21330</name>
</gene>
<dbReference type="SUPFAM" id="SSF82171">
    <property type="entry name" value="DPP6 N-terminal domain-like"/>
    <property type="match status" value="1"/>
</dbReference>
<accession>A0ABS1X218</accession>
<evidence type="ECO:0000313" key="7">
    <source>
        <dbReference type="Proteomes" id="UP000661077"/>
    </source>
</evidence>
<dbReference type="Gene3D" id="3.40.50.1820">
    <property type="entry name" value="alpha/beta hydrolase"/>
    <property type="match status" value="1"/>
</dbReference>
<keyword evidence="3" id="KW-0645">Protease</keyword>
<dbReference type="EMBL" id="JAEVLS010000005">
    <property type="protein sequence ID" value="MBM0107288.1"/>
    <property type="molecule type" value="Genomic_DNA"/>
</dbReference>
<evidence type="ECO:0000256" key="2">
    <source>
        <dbReference type="ARBA" id="ARBA00022801"/>
    </source>
</evidence>
<evidence type="ECO:0000256" key="3">
    <source>
        <dbReference type="ARBA" id="ARBA00022825"/>
    </source>
</evidence>
<dbReference type="Gene3D" id="2.120.10.30">
    <property type="entry name" value="TolB, C-terminal domain"/>
    <property type="match status" value="2"/>
</dbReference>
<keyword evidence="1 4" id="KW-0732">Signal</keyword>
<dbReference type="Pfam" id="PF07676">
    <property type="entry name" value="PD40"/>
    <property type="match status" value="4"/>
</dbReference>
<protein>
    <submittedName>
        <fullName evidence="6">S9 family peptidase</fullName>
    </submittedName>
</protein>
<evidence type="ECO:0000256" key="4">
    <source>
        <dbReference type="SAM" id="SignalP"/>
    </source>
</evidence>
<keyword evidence="2" id="KW-0378">Hydrolase</keyword>
<name>A0ABS1X218_9GAMM</name>
<dbReference type="RefSeq" id="WP_203169404.1">
    <property type="nucleotide sequence ID" value="NZ_JAEVLS010000005.1"/>
</dbReference>
<dbReference type="PANTHER" id="PTHR42776:SF13">
    <property type="entry name" value="DIPEPTIDYL-PEPTIDASE 5"/>
    <property type="match status" value="1"/>
</dbReference>
<dbReference type="InterPro" id="IPR011659">
    <property type="entry name" value="WD40"/>
</dbReference>
<evidence type="ECO:0000256" key="1">
    <source>
        <dbReference type="ARBA" id="ARBA00022729"/>
    </source>
</evidence>
<keyword evidence="3" id="KW-0720">Serine protease</keyword>
<feature type="chain" id="PRO_5045405772" evidence="4">
    <location>
        <begin position="28"/>
        <end position="711"/>
    </location>
</feature>
<sequence length="711" mass="79050">MSTSFISRALAMTAFALASMIGTTAFAAERRVVTHEDLWLLPRVGAPAVSPDGKQAVFSVTEPAYNSDQQNSDLWIVATDGKTPARRLTQTRPAESGVAWSPDSKRIAFSTKRDGDEVNQIYVLDIAAGGEALRATTLSTGARLPKFSPDGRKIAFTSDVPPEARNDEDSKRIVGEEKARKYKMRAYDGFPIRAWDTWLPENRQPHAFVQTVGVNDARDLFAGTQLIKQPGFAGRSSQSSSELDLVWAPDGDSLIFTASRNAHRGAFDYTNTELWQVSVDGGEPRRLTGNDELKGGDSWSEAKFSPDGRTLYAFREVRDTYVFSPTHVGVFEWPSLQPRADITLPADRDALAFVIAPNNRDVYLLGEDAGHVKVFRGKNSGGEAKLAFDMQAGMYSNLVGADKAGSPLLIASYDSAVSPAEIVRIDPQGGSHRALTRFSTDKVAALDMAPLEHFWFDSKRGARIHNMIVRPPGFDPARKYPLLVLMHGGPHTMWRDTFFLRWNYHLLAAPGYVVLLTNYTGSTGFGAEFSRGIQGDPLEGPALEINQAADEAIARYSFIDGARQCAGGASYGGHLANWMQASTDRYRCLVSHAGLVNLESQWATSDINYPREKNMGGPPWQQGVDWNKQNPIRYASQWKTPVLVTVGERDFRVPLNNTLEYWNVLQRQQVESRLLIFPDENHWILNGENSRQFFVEVHRWLERFLKQQPAS</sequence>
<dbReference type="SUPFAM" id="SSF53474">
    <property type="entry name" value="alpha/beta-Hydrolases"/>
    <property type="match status" value="1"/>
</dbReference>
<organism evidence="6 7">
    <name type="scientific">Steroidobacter gossypii</name>
    <dbReference type="NCBI Taxonomy" id="2805490"/>
    <lineage>
        <taxon>Bacteria</taxon>
        <taxon>Pseudomonadati</taxon>
        <taxon>Pseudomonadota</taxon>
        <taxon>Gammaproteobacteria</taxon>
        <taxon>Steroidobacterales</taxon>
        <taxon>Steroidobacteraceae</taxon>
        <taxon>Steroidobacter</taxon>
    </lineage>
</organism>
<dbReference type="InterPro" id="IPR001375">
    <property type="entry name" value="Peptidase_S9_cat"/>
</dbReference>